<accession>A0A126ZVH8</accession>
<dbReference type="Proteomes" id="UP000070134">
    <property type="component" value="Chromosome"/>
</dbReference>
<gene>
    <name evidence="2" type="ORF">SA2016_0396</name>
</gene>
<evidence type="ECO:0000313" key="2">
    <source>
        <dbReference type="EMBL" id="AMM31093.1"/>
    </source>
</evidence>
<evidence type="ECO:0000256" key="1">
    <source>
        <dbReference type="SAM" id="Phobius"/>
    </source>
</evidence>
<proteinExistence type="predicted"/>
<dbReference type="STRING" id="37927.SA2016_0396"/>
<feature type="transmembrane region" description="Helical" evidence="1">
    <location>
        <begin position="67"/>
        <end position="88"/>
    </location>
</feature>
<keyword evidence="1" id="KW-1133">Transmembrane helix</keyword>
<dbReference type="AlphaFoldDB" id="A0A126ZVH8"/>
<name>A0A126ZVH8_9MICC</name>
<sequence>MNGTPRALNRVLIFLFGLVLLALGALLVLLAAVPPVASWWHSWAPPAAESAGTVFTGSRVPGTTVSWLWLLLTVAAVVVILLMVWWVAQQGKGRSDLVAATGPDGGAGPEGEFAPGEARGRVSIAAAAVEQAVRGALAPRKDVLGSSVVAVDFEGRTALRIRLVARQSADPAAIAEDVEGLVDRLRQVVGVSVPVLLHITSGARTRFSRAERVR</sequence>
<evidence type="ECO:0008006" key="4">
    <source>
        <dbReference type="Google" id="ProtNLM"/>
    </source>
</evidence>
<dbReference type="OrthoDB" id="5123397at2"/>
<feature type="transmembrane region" description="Helical" evidence="1">
    <location>
        <begin position="12"/>
        <end position="33"/>
    </location>
</feature>
<dbReference type="KEGG" id="satk:SA2016_0396"/>
<protein>
    <recommendedName>
        <fullName evidence="4">Alkaline shock response membrane anchor protein AmaP</fullName>
    </recommendedName>
</protein>
<keyword evidence="1" id="KW-0812">Transmembrane</keyword>
<dbReference type="RefSeq" id="WP_066494707.1">
    <property type="nucleotide sequence ID" value="NZ_BJMO01000096.1"/>
</dbReference>
<dbReference type="EMBL" id="CP014518">
    <property type="protein sequence ID" value="AMM31093.1"/>
    <property type="molecule type" value="Genomic_DNA"/>
</dbReference>
<organism evidence="2 3">
    <name type="scientific">Sinomonas atrocyanea</name>
    <dbReference type="NCBI Taxonomy" id="37927"/>
    <lineage>
        <taxon>Bacteria</taxon>
        <taxon>Bacillati</taxon>
        <taxon>Actinomycetota</taxon>
        <taxon>Actinomycetes</taxon>
        <taxon>Micrococcales</taxon>
        <taxon>Micrococcaceae</taxon>
        <taxon>Sinomonas</taxon>
    </lineage>
</organism>
<reference evidence="2 3" key="1">
    <citation type="submission" date="2016-02" db="EMBL/GenBank/DDBJ databases">
        <title>Complete genome of Sinomonas atrocyanea KCTC 3377.</title>
        <authorList>
            <person name="Kim K.M."/>
        </authorList>
    </citation>
    <scope>NUCLEOTIDE SEQUENCE [LARGE SCALE GENOMIC DNA]</scope>
    <source>
        <strain evidence="2 3">KCTC 3377</strain>
    </source>
</reference>
<keyword evidence="3" id="KW-1185">Reference proteome</keyword>
<keyword evidence="1" id="KW-0472">Membrane</keyword>
<evidence type="ECO:0000313" key="3">
    <source>
        <dbReference type="Proteomes" id="UP000070134"/>
    </source>
</evidence>